<dbReference type="Proteomes" id="UP000050795">
    <property type="component" value="Unassembled WGS sequence"/>
</dbReference>
<organism evidence="2 3">
    <name type="scientific">Trichobilharzia regenti</name>
    <name type="common">Nasal bird schistosome</name>
    <dbReference type="NCBI Taxonomy" id="157069"/>
    <lineage>
        <taxon>Eukaryota</taxon>
        <taxon>Metazoa</taxon>
        <taxon>Spiralia</taxon>
        <taxon>Lophotrochozoa</taxon>
        <taxon>Platyhelminthes</taxon>
        <taxon>Trematoda</taxon>
        <taxon>Digenea</taxon>
        <taxon>Strigeidida</taxon>
        <taxon>Schistosomatoidea</taxon>
        <taxon>Schistosomatidae</taxon>
        <taxon>Trichobilharzia</taxon>
    </lineage>
</organism>
<sequence length="140" mass="16045">MTKCYIILASCLSLFVICTEARTKDYDKNLGKNAVTRLCGMDGEFCMDDINCCEEYQCNSNMECKPRSTGDDIEKSISMGCVTDIDCPHGLCCVGKLYARKCSRDCFRIPEITHTPAGGYYGQRFWNIWAHKRQLDRHHY</sequence>
<accession>A0AA85KM31</accession>
<keyword evidence="2" id="KW-1185">Reference proteome</keyword>
<evidence type="ECO:0000313" key="2">
    <source>
        <dbReference type="Proteomes" id="UP000050795"/>
    </source>
</evidence>
<protein>
    <submittedName>
        <fullName evidence="3">Uncharacterized protein</fullName>
    </submittedName>
</protein>
<evidence type="ECO:0000256" key="1">
    <source>
        <dbReference type="SAM" id="SignalP"/>
    </source>
</evidence>
<dbReference type="AlphaFoldDB" id="A0AA85KM31"/>
<name>A0AA85KM31_TRIRE</name>
<reference evidence="3" key="2">
    <citation type="submission" date="2023-11" db="UniProtKB">
        <authorList>
            <consortium name="WormBaseParasite"/>
        </authorList>
    </citation>
    <scope>IDENTIFICATION</scope>
</reference>
<evidence type="ECO:0000313" key="3">
    <source>
        <dbReference type="WBParaSite" id="TREG1_87610.1"/>
    </source>
</evidence>
<feature type="chain" id="PRO_5041652008" evidence="1">
    <location>
        <begin position="22"/>
        <end position="140"/>
    </location>
</feature>
<proteinExistence type="predicted"/>
<dbReference type="WBParaSite" id="TREG1_87610.1">
    <property type="protein sequence ID" value="TREG1_87610.1"/>
    <property type="gene ID" value="TREG1_87610"/>
</dbReference>
<reference evidence="2" key="1">
    <citation type="submission" date="2022-06" db="EMBL/GenBank/DDBJ databases">
        <authorList>
            <person name="Berger JAMES D."/>
            <person name="Berger JAMES D."/>
        </authorList>
    </citation>
    <scope>NUCLEOTIDE SEQUENCE [LARGE SCALE GENOMIC DNA]</scope>
</reference>
<keyword evidence="1" id="KW-0732">Signal</keyword>
<feature type="signal peptide" evidence="1">
    <location>
        <begin position="1"/>
        <end position="21"/>
    </location>
</feature>